<dbReference type="SMART" id="SM00360">
    <property type="entry name" value="RRM"/>
    <property type="match status" value="2"/>
</dbReference>
<evidence type="ECO:0000256" key="2">
    <source>
        <dbReference type="ARBA" id="ARBA00022771"/>
    </source>
</evidence>
<feature type="domain" description="RRM" evidence="9">
    <location>
        <begin position="528"/>
        <end position="600"/>
    </location>
</feature>
<evidence type="ECO:0000256" key="8">
    <source>
        <dbReference type="SAM" id="MobiDB-lite"/>
    </source>
</evidence>
<dbReference type="InterPro" id="IPR012677">
    <property type="entry name" value="Nucleotide-bd_a/b_plait_sf"/>
</dbReference>
<feature type="zinc finger region" description="C3H1-type" evidence="7">
    <location>
        <begin position="334"/>
        <end position="362"/>
    </location>
</feature>
<proteinExistence type="predicted"/>
<name>A0AAD5TED3_9FUNG</name>
<accession>A0AAD5TED3</accession>
<dbReference type="InterPro" id="IPR000504">
    <property type="entry name" value="RRM_dom"/>
</dbReference>
<feature type="domain" description="RRM" evidence="9">
    <location>
        <begin position="837"/>
        <end position="918"/>
    </location>
</feature>
<evidence type="ECO:0000256" key="4">
    <source>
        <dbReference type="ARBA" id="ARBA00022884"/>
    </source>
</evidence>
<dbReference type="AlphaFoldDB" id="A0AAD5TED3"/>
<comment type="caution">
    <text evidence="11">The sequence shown here is derived from an EMBL/GenBank/DDBJ whole genome shotgun (WGS) entry which is preliminary data.</text>
</comment>
<feature type="compositionally biased region" description="Acidic residues" evidence="8">
    <location>
        <begin position="948"/>
        <end position="959"/>
    </location>
</feature>
<feature type="region of interest" description="Disordered" evidence="8">
    <location>
        <begin position="633"/>
        <end position="652"/>
    </location>
</feature>
<reference evidence="11" key="1">
    <citation type="submission" date="2020-05" db="EMBL/GenBank/DDBJ databases">
        <title>Phylogenomic resolution of chytrid fungi.</title>
        <authorList>
            <person name="Stajich J.E."/>
            <person name="Amses K."/>
            <person name="Simmons R."/>
            <person name="Seto K."/>
            <person name="Myers J."/>
            <person name="Bonds A."/>
            <person name="Quandt C.A."/>
            <person name="Barry K."/>
            <person name="Liu P."/>
            <person name="Grigoriev I."/>
            <person name="Longcore J.E."/>
            <person name="James T.Y."/>
        </authorList>
    </citation>
    <scope>NUCLEOTIDE SEQUENCE</scope>
    <source>
        <strain evidence="11">JEL0379</strain>
    </source>
</reference>
<evidence type="ECO:0000259" key="9">
    <source>
        <dbReference type="PROSITE" id="PS50102"/>
    </source>
</evidence>
<dbReference type="Pfam" id="PF00642">
    <property type="entry name" value="zf-CCCH"/>
    <property type="match status" value="1"/>
</dbReference>
<feature type="compositionally biased region" description="Basic and acidic residues" evidence="8">
    <location>
        <begin position="738"/>
        <end position="747"/>
    </location>
</feature>
<feature type="compositionally biased region" description="Low complexity" evidence="8">
    <location>
        <begin position="506"/>
        <end position="524"/>
    </location>
</feature>
<feature type="compositionally biased region" description="Acidic residues" evidence="8">
    <location>
        <begin position="120"/>
        <end position="129"/>
    </location>
</feature>
<keyword evidence="4 6" id="KW-0694">RNA-binding</keyword>
<dbReference type="InterPro" id="IPR000571">
    <property type="entry name" value="Znf_CCCH"/>
</dbReference>
<keyword evidence="2 7" id="KW-0863">Zinc-finger</keyword>
<dbReference type="EMBL" id="JADGJQ010000082">
    <property type="protein sequence ID" value="KAJ3171884.1"/>
    <property type="molecule type" value="Genomic_DNA"/>
</dbReference>
<dbReference type="CDD" id="cd12257">
    <property type="entry name" value="RRM1_RBM26_like"/>
    <property type="match status" value="1"/>
</dbReference>
<dbReference type="InterPro" id="IPR045137">
    <property type="entry name" value="RBM26/27"/>
</dbReference>
<dbReference type="PANTHER" id="PTHR14398:SF0">
    <property type="entry name" value="ZINC FINGER PROTEIN SWM"/>
    <property type="match status" value="1"/>
</dbReference>
<sequence>MLLDDASSASLKRLLMAQLSPITDADPVVLADYVIALLKHDKPVPDLKILCSSQLDDFLKDETQPFVTTLFESLEWHGYLPATSAKKQLPSSTADLAPRSQISAADAAAATPFGKRGYEEDISEDEEEGDRNFKHTRSRGPDTSSGRTSPTTDDRHVDRSRLDDGAARKRGRAVENSSSSHAEGLAESANPSAGHAGHPISKVPRHELPPGPLAENKRRRSEEYPADDEAHRAKFSRGYAGPNPIGYPAGPVRRDFERHPRPGQPRFPPHMMPNPAMGMGPGRWEGGPEWGPPHMVPGMQGPDRDPRYMDRGRMPDRQSGRGMPPMRGAFMNGRVARRPCRDYEERGYCLRGDACPYDHGVDRIVVDDLPMVGGRPPFEMMGPPGPMGPMGGMRPPPYSAPPYGANGSVRPGFDMEAYSGDGPVRAVAGGAAEGYDPERSSYSAAAPASAEPANGNGQPPGPDQIAAGAFAPGDTRNGIRGVRGGRGAPRGNFGGFNGHQGGYGGHQQQQGGYGRQQSGFGQQQRTNDTLVVQNVPPEHLAIDKISDFFKKFGTITNIKINASTSRAIVQFAQPQQAMAAYRSPDPIFDNRFVKVFWATQDQPGGADAGNMADNNMRPAQGGFPPHRRSVVPAHNPSSAAGPATYASGGAPVAAKPQVDEKREKAKQVLEMQQALITKQLEEQKKIMEKLQSGTVNPTEKKALLAQFNILDKSLKNVMKSASTQVSAVQAQAKTASMTREERERERLDRELDALSKAPQYDAAASSSSASGPDSNLVAHLEALKAQAAERGIDPAAVLAAGGEPRGAAGQHFARGRGRGAWGASRGGGRMTLDNRTTKIQVKNISSEAQLQLKGYFEKFGPVTALTFSDNDTNAIVEFASRRDAERALAEPVALEGMTGAEMIWHNAATSANASLSSSPKAGVTSSAAVDAPTTATSAPSEPIKPWDEVEEDDDDEDAETSWKRR</sequence>
<dbReference type="Pfam" id="PF00076">
    <property type="entry name" value="RRM_1"/>
    <property type="match status" value="2"/>
</dbReference>
<keyword evidence="1 7" id="KW-0479">Metal-binding</keyword>
<keyword evidence="3 7" id="KW-0862">Zinc</keyword>
<dbReference type="GO" id="GO:0005634">
    <property type="term" value="C:nucleus"/>
    <property type="evidence" value="ECO:0007669"/>
    <property type="project" value="TreeGrafter"/>
</dbReference>
<dbReference type="PROSITE" id="PS50102">
    <property type="entry name" value="RRM"/>
    <property type="match status" value="2"/>
</dbReference>
<feature type="compositionally biased region" description="Low complexity" evidence="8">
    <location>
        <begin position="440"/>
        <end position="453"/>
    </location>
</feature>
<evidence type="ECO:0000256" key="1">
    <source>
        <dbReference type="ARBA" id="ARBA00022723"/>
    </source>
</evidence>
<dbReference type="Pfam" id="PF01480">
    <property type="entry name" value="PWI"/>
    <property type="match status" value="1"/>
</dbReference>
<comment type="function">
    <text evidence="5">May be involved in the turnover of nuclear polyadenylated (pA+) RNA.</text>
</comment>
<feature type="compositionally biased region" description="Basic and acidic residues" evidence="8">
    <location>
        <begin position="220"/>
        <end position="232"/>
    </location>
</feature>
<evidence type="ECO:0000313" key="12">
    <source>
        <dbReference type="Proteomes" id="UP001212152"/>
    </source>
</evidence>
<dbReference type="InterPro" id="IPR035979">
    <property type="entry name" value="RBD_domain_sf"/>
</dbReference>
<feature type="region of interest" description="Disordered" evidence="8">
    <location>
        <begin position="282"/>
        <end position="305"/>
    </location>
</feature>
<evidence type="ECO:0000256" key="3">
    <source>
        <dbReference type="ARBA" id="ARBA00022833"/>
    </source>
</evidence>
<dbReference type="SUPFAM" id="SSF54928">
    <property type="entry name" value="RNA-binding domain, RBD"/>
    <property type="match status" value="1"/>
</dbReference>
<feature type="domain" description="C3H1-type" evidence="10">
    <location>
        <begin position="334"/>
        <end position="362"/>
    </location>
</feature>
<feature type="compositionally biased region" description="Polar residues" evidence="8">
    <location>
        <begin position="923"/>
        <end position="939"/>
    </location>
</feature>
<dbReference type="SUPFAM" id="SSF90229">
    <property type="entry name" value="CCCH zinc finger"/>
    <property type="match status" value="1"/>
</dbReference>
<feature type="compositionally biased region" description="Polar residues" evidence="8">
    <location>
        <begin position="141"/>
        <end position="151"/>
    </location>
</feature>
<feature type="region of interest" description="Disordered" evidence="8">
    <location>
        <begin position="87"/>
        <end position="244"/>
    </location>
</feature>
<evidence type="ECO:0000256" key="7">
    <source>
        <dbReference type="PROSITE-ProRule" id="PRU00723"/>
    </source>
</evidence>
<dbReference type="InterPro" id="IPR036855">
    <property type="entry name" value="Znf_CCCH_sf"/>
</dbReference>
<dbReference type="InterPro" id="IPR002483">
    <property type="entry name" value="PWI_dom"/>
</dbReference>
<evidence type="ECO:0000256" key="5">
    <source>
        <dbReference type="ARBA" id="ARBA00043866"/>
    </source>
</evidence>
<feature type="compositionally biased region" description="Basic and acidic residues" evidence="8">
    <location>
        <begin position="152"/>
        <end position="167"/>
    </location>
</feature>
<dbReference type="PROSITE" id="PS50103">
    <property type="entry name" value="ZF_C3H1"/>
    <property type="match status" value="1"/>
</dbReference>
<keyword evidence="12" id="KW-1185">Reference proteome</keyword>
<feature type="compositionally biased region" description="Gly residues" evidence="8">
    <location>
        <begin position="818"/>
        <end position="829"/>
    </location>
</feature>
<dbReference type="PANTHER" id="PTHR14398">
    <property type="entry name" value="RNA RECOGNITION RRM/RNP DOMAIN"/>
    <property type="match status" value="1"/>
</dbReference>
<dbReference type="Gene3D" id="3.30.70.330">
    <property type="match status" value="2"/>
</dbReference>
<evidence type="ECO:0000256" key="6">
    <source>
        <dbReference type="PROSITE-ProRule" id="PRU00176"/>
    </source>
</evidence>
<evidence type="ECO:0000313" key="11">
    <source>
        <dbReference type="EMBL" id="KAJ3171884.1"/>
    </source>
</evidence>
<feature type="region of interest" description="Disordered" evidence="8">
    <location>
        <begin position="808"/>
        <end position="829"/>
    </location>
</feature>
<gene>
    <name evidence="11" type="primary">RBM27</name>
    <name evidence="11" type="ORF">HDU87_008202</name>
</gene>
<feature type="region of interest" description="Disordered" evidence="8">
    <location>
        <begin position="728"/>
        <end position="747"/>
    </location>
</feature>
<dbReference type="Proteomes" id="UP001212152">
    <property type="component" value="Unassembled WGS sequence"/>
</dbReference>
<feature type="region of interest" description="Disordered" evidence="8">
    <location>
        <begin position="754"/>
        <end position="773"/>
    </location>
</feature>
<feature type="compositionally biased region" description="Gly residues" evidence="8">
    <location>
        <begin position="481"/>
        <end position="505"/>
    </location>
</feature>
<dbReference type="SMART" id="SM00356">
    <property type="entry name" value="ZnF_C3H1"/>
    <property type="match status" value="1"/>
</dbReference>
<feature type="region of interest" description="Disordered" evidence="8">
    <location>
        <begin position="429"/>
        <end position="524"/>
    </location>
</feature>
<organism evidence="11 12">
    <name type="scientific">Geranomyces variabilis</name>
    <dbReference type="NCBI Taxonomy" id="109894"/>
    <lineage>
        <taxon>Eukaryota</taxon>
        <taxon>Fungi</taxon>
        <taxon>Fungi incertae sedis</taxon>
        <taxon>Chytridiomycota</taxon>
        <taxon>Chytridiomycota incertae sedis</taxon>
        <taxon>Chytridiomycetes</taxon>
        <taxon>Spizellomycetales</taxon>
        <taxon>Powellomycetaceae</taxon>
        <taxon>Geranomyces</taxon>
    </lineage>
</organism>
<dbReference type="GO" id="GO:0008270">
    <property type="term" value="F:zinc ion binding"/>
    <property type="evidence" value="ECO:0007669"/>
    <property type="project" value="UniProtKB-KW"/>
</dbReference>
<protein>
    <submittedName>
        <fullName evidence="11">RNA-binding protein 27</fullName>
    </submittedName>
</protein>
<evidence type="ECO:0000259" key="10">
    <source>
        <dbReference type="PROSITE" id="PS50103"/>
    </source>
</evidence>
<dbReference type="GO" id="GO:0003723">
    <property type="term" value="F:RNA binding"/>
    <property type="evidence" value="ECO:0007669"/>
    <property type="project" value="UniProtKB-UniRule"/>
</dbReference>
<feature type="region of interest" description="Disordered" evidence="8">
    <location>
        <begin position="913"/>
        <end position="965"/>
    </location>
</feature>